<geneLocation type="plasmid" evidence="2">
    <name>hyperthermophilic archaeal plasmid 1</name>
</geneLocation>
<evidence type="ECO:0000256" key="1">
    <source>
        <dbReference type="SAM" id="MobiDB-lite"/>
    </source>
</evidence>
<proteinExistence type="predicted"/>
<sequence>MPKPRPEIRVTFSPQDGELHVEGDFEAVKRFMEWYLDMVKKLQQAQAKQLEHQQEQPKPEPKTPAKQETAKPRIQQQKTQPEAMVDTTGLPSFAQDNPWLGILSKKH</sequence>
<protein>
    <submittedName>
        <fullName evidence="2">Uncharacterized protein</fullName>
    </submittedName>
</protein>
<dbReference type="EMBL" id="GU722198">
    <property type="protein sequence ID" value="ADJ54320.1"/>
    <property type="molecule type" value="Genomic_DNA"/>
</dbReference>
<feature type="region of interest" description="Disordered" evidence="1">
    <location>
        <begin position="43"/>
        <end position="107"/>
    </location>
</feature>
<organism evidence="2">
    <name type="scientific">archaeon enrichment culture clone 1(2010)</name>
    <dbReference type="NCBI Taxonomy" id="795325"/>
    <lineage>
        <taxon>Archaea</taxon>
        <taxon>environmental samples</taxon>
    </lineage>
</organism>
<dbReference type="AlphaFoldDB" id="D9CGG6"/>
<feature type="compositionally biased region" description="Basic and acidic residues" evidence="1">
    <location>
        <begin position="49"/>
        <end position="71"/>
    </location>
</feature>
<evidence type="ECO:0000313" key="2">
    <source>
        <dbReference type="EMBL" id="ADJ54320.1"/>
    </source>
</evidence>
<name>D9CGG6_9ARCH</name>
<gene>
    <name evidence="2" type="ORF">pHA1_gp42</name>
</gene>
<accession>D9CGG6</accession>
<reference evidence="2" key="1">
    <citation type="journal article" date="2010" name="Environ. Microbiol.">
        <title>Metagenomic analyses of novel viruses and plasmids from a cultured environmental sample of hyperthermophilic neutrophiles.</title>
        <authorList>
            <person name="Garrett R.A."/>
            <person name="Prangishvili D."/>
            <person name="Shah S.A."/>
            <person name="Reuter M."/>
            <person name="Stetter K.O."/>
            <person name="Peng X."/>
        </authorList>
    </citation>
    <scope>NUCLEOTIDE SEQUENCE</scope>
    <source>
        <plasmid evidence="2">hyperthermophilic archaeal plasmid 1</plasmid>
    </source>
</reference>
<keyword evidence="2" id="KW-0614">Plasmid</keyword>